<feature type="domain" description="F-box" evidence="2">
    <location>
        <begin position="121"/>
        <end position="168"/>
    </location>
</feature>
<dbReference type="InterPro" id="IPR036047">
    <property type="entry name" value="F-box-like_dom_sf"/>
</dbReference>
<dbReference type="EMBL" id="ML220116">
    <property type="protein sequence ID" value="TGZ82034.1"/>
    <property type="molecule type" value="Genomic_DNA"/>
</dbReference>
<dbReference type="OrthoDB" id="5310736at2759"/>
<sequence length="512" mass="58367">MPRNSARNGPKNTHLQLTQTLKRSFSKAMLDTDSTELRRSKRTRKTPRKQYAEESLAGEFPVDDLSVLVNQLPREQLEKLVIMLADKSADCGSLIRREISDGNLAKPVTHFPAKNMGVSGLGNLGKLPNELITEILRYLSLRQLLVVTSQVCKALQDFRWLQPLWMDIDTDEIPYMTLFETILPPLSKTLPGCIKNANIVYKTNSIPKAEKLLNILARFHELESLKLTQRTAPLNHRKLDAIRKLAEDFHKFRHIKQFSMEIPMELLRDHSIVQAERAIDLVAYWPQLQKFSISMPGGRDRLTTVYMRRLSETGSLVKDGPKIMAKNYITSLSFTGGMVVDAEVFLHMGNFFPELRNLKITQVADYSNSLDNAIDQSTDYDALIPKLPRLKTCEVCFRDAKHGKANASSVLFFGIMKAAPHLEKLIYQAGDQCYDRVKLFSSIRKWKPEGSWKGVKLPKLKHLVMRDWAIEWKLLSYKGAKCEFPSMEKTEAPYCISVETSDLVKLLKNGGR</sequence>
<protein>
    <recommendedName>
        <fullName evidence="2">F-box domain-containing protein</fullName>
    </recommendedName>
</protein>
<gene>
    <name evidence="3" type="ORF">EX30DRAFT_213443</name>
</gene>
<dbReference type="Proteomes" id="UP000298138">
    <property type="component" value="Unassembled WGS sequence"/>
</dbReference>
<dbReference type="SUPFAM" id="SSF81383">
    <property type="entry name" value="F-box domain"/>
    <property type="match status" value="1"/>
</dbReference>
<name>A0A4S2MZM7_9PEZI</name>
<evidence type="ECO:0000256" key="1">
    <source>
        <dbReference type="SAM" id="MobiDB-lite"/>
    </source>
</evidence>
<accession>A0A4S2MZM7</accession>
<evidence type="ECO:0000313" key="3">
    <source>
        <dbReference type="EMBL" id="TGZ82034.1"/>
    </source>
</evidence>
<dbReference type="InterPro" id="IPR032675">
    <property type="entry name" value="LRR_dom_sf"/>
</dbReference>
<reference evidence="3 4" key="1">
    <citation type="submission" date="2019-04" db="EMBL/GenBank/DDBJ databases">
        <title>Comparative genomics and transcriptomics to analyze fruiting body development in filamentous ascomycetes.</title>
        <authorList>
            <consortium name="DOE Joint Genome Institute"/>
            <person name="Lutkenhaus R."/>
            <person name="Traeger S."/>
            <person name="Breuer J."/>
            <person name="Kuo A."/>
            <person name="Lipzen A."/>
            <person name="Pangilinan J."/>
            <person name="Dilworth D."/>
            <person name="Sandor L."/>
            <person name="Poggeler S."/>
            <person name="Barry K."/>
            <person name="Grigoriev I.V."/>
            <person name="Nowrousian M."/>
        </authorList>
    </citation>
    <scope>NUCLEOTIDE SEQUENCE [LARGE SCALE GENOMIC DNA]</scope>
    <source>
        <strain evidence="3 4">CBS 389.68</strain>
    </source>
</reference>
<dbReference type="InParanoid" id="A0A4S2MZM7"/>
<dbReference type="Gene3D" id="3.80.10.10">
    <property type="entry name" value="Ribonuclease Inhibitor"/>
    <property type="match status" value="1"/>
</dbReference>
<dbReference type="PROSITE" id="PS50181">
    <property type="entry name" value="FBOX"/>
    <property type="match status" value="1"/>
</dbReference>
<keyword evidence="4" id="KW-1185">Reference proteome</keyword>
<evidence type="ECO:0000259" key="2">
    <source>
        <dbReference type="PROSITE" id="PS50181"/>
    </source>
</evidence>
<feature type="compositionally biased region" description="Basic residues" evidence="1">
    <location>
        <begin position="39"/>
        <end position="48"/>
    </location>
</feature>
<dbReference type="AlphaFoldDB" id="A0A4S2MZM7"/>
<feature type="region of interest" description="Disordered" evidence="1">
    <location>
        <begin position="32"/>
        <end position="52"/>
    </location>
</feature>
<evidence type="ECO:0000313" key="4">
    <source>
        <dbReference type="Proteomes" id="UP000298138"/>
    </source>
</evidence>
<dbReference type="Pfam" id="PF12937">
    <property type="entry name" value="F-box-like"/>
    <property type="match status" value="1"/>
</dbReference>
<dbReference type="InterPro" id="IPR001810">
    <property type="entry name" value="F-box_dom"/>
</dbReference>
<organism evidence="3 4">
    <name type="scientific">Ascodesmis nigricans</name>
    <dbReference type="NCBI Taxonomy" id="341454"/>
    <lineage>
        <taxon>Eukaryota</taxon>
        <taxon>Fungi</taxon>
        <taxon>Dikarya</taxon>
        <taxon>Ascomycota</taxon>
        <taxon>Pezizomycotina</taxon>
        <taxon>Pezizomycetes</taxon>
        <taxon>Pezizales</taxon>
        <taxon>Ascodesmidaceae</taxon>
        <taxon>Ascodesmis</taxon>
    </lineage>
</organism>
<proteinExistence type="predicted"/>